<reference evidence="2" key="1">
    <citation type="submission" date="2022-11" db="UniProtKB">
        <authorList>
            <consortium name="WormBaseParasite"/>
        </authorList>
    </citation>
    <scope>IDENTIFICATION</scope>
</reference>
<evidence type="ECO:0000313" key="2">
    <source>
        <dbReference type="WBParaSite" id="PSU_v2.g20087.t1"/>
    </source>
</evidence>
<dbReference type="WBParaSite" id="PSU_v2.g20087.t1">
    <property type="protein sequence ID" value="PSU_v2.g20087.t1"/>
    <property type="gene ID" value="PSU_v2.g20087"/>
</dbReference>
<dbReference type="AntiFam" id="ANF00235">
    <property type="entry name" value="Shadow ORF (opposite ycf24)"/>
</dbReference>
<keyword evidence="1" id="KW-1185">Reference proteome</keyword>
<evidence type="ECO:0000313" key="1">
    <source>
        <dbReference type="Proteomes" id="UP000887577"/>
    </source>
</evidence>
<proteinExistence type="predicted"/>
<name>A0A914YIC6_9BILA</name>
<protein>
    <submittedName>
        <fullName evidence="2">Uncharacterized protein</fullName>
    </submittedName>
</protein>
<dbReference type="AlphaFoldDB" id="A0A914YIC6"/>
<dbReference type="Proteomes" id="UP000887577">
    <property type="component" value="Unplaced"/>
</dbReference>
<organism evidence="1 2">
    <name type="scientific">Panagrolaimus superbus</name>
    <dbReference type="NCBI Taxonomy" id="310955"/>
    <lineage>
        <taxon>Eukaryota</taxon>
        <taxon>Metazoa</taxon>
        <taxon>Ecdysozoa</taxon>
        <taxon>Nematoda</taxon>
        <taxon>Chromadorea</taxon>
        <taxon>Rhabditida</taxon>
        <taxon>Tylenchina</taxon>
        <taxon>Panagrolaimomorpha</taxon>
        <taxon>Panagrolaimoidea</taxon>
        <taxon>Panagrolaimidae</taxon>
        <taxon>Panagrolaimus</taxon>
    </lineage>
</organism>
<sequence length="184" mass="18950">MFHTGAGVLHFHGWEGVCSTALADQQRITLGVIAGVFCLGGNTNQAAIGIDTLARRNPLGDNRAAGIATHMNHLGAGIGLLAVVAQGDRVELALGIIAAQHHAGVFPGDGRASFNLRPGDVRTCATAFATLGDEVVNTAYAVFIAGVPVLHGGVLDLGVVQGDQFHDRCVQLVSSRIGAVQPSR</sequence>
<accession>A0A914YIC6</accession>